<evidence type="ECO:0008006" key="18">
    <source>
        <dbReference type="Google" id="ProtNLM"/>
    </source>
</evidence>
<dbReference type="InterPro" id="IPR003959">
    <property type="entry name" value="ATPase_AAA_core"/>
</dbReference>
<dbReference type="Pfam" id="PF25426">
    <property type="entry name" value="AAA_lid_BCS1"/>
    <property type="match status" value="1"/>
</dbReference>
<keyword evidence="4 12" id="KW-0547">Nucleotide-binding</keyword>
<dbReference type="SMART" id="SM00382">
    <property type="entry name" value="AAA"/>
    <property type="match status" value="1"/>
</dbReference>
<dbReference type="EMBL" id="JAACJL010000058">
    <property type="protein sequence ID" value="KAF4610807.1"/>
    <property type="molecule type" value="Genomic_DNA"/>
</dbReference>
<evidence type="ECO:0000256" key="2">
    <source>
        <dbReference type="ARBA" id="ARBA00007448"/>
    </source>
</evidence>
<dbReference type="Proteomes" id="UP000521872">
    <property type="component" value="Unassembled WGS sequence"/>
</dbReference>
<keyword evidence="6" id="KW-0378">Hydrolase</keyword>
<dbReference type="SMART" id="SM01024">
    <property type="entry name" value="BCS1_N"/>
    <property type="match status" value="1"/>
</dbReference>
<organism evidence="16 17">
    <name type="scientific">Agrocybe pediades</name>
    <dbReference type="NCBI Taxonomy" id="84607"/>
    <lineage>
        <taxon>Eukaryota</taxon>
        <taxon>Fungi</taxon>
        <taxon>Dikarya</taxon>
        <taxon>Basidiomycota</taxon>
        <taxon>Agaricomycotina</taxon>
        <taxon>Agaricomycetes</taxon>
        <taxon>Agaricomycetidae</taxon>
        <taxon>Agaricales</taxon>
        <taxon>Agaricineae</taxon>
        <taxon>Strophariaceae</taxon>
        <taxon>Agrocybe</taxon>
    </lineage>
</organism>
<evidence type="ECO:0000256" key="13">
    <source>
        <dbReference type="SAM" id="MobiDB-lite"/>
    </source>
</evidence>
<keyword evidence="5" id="KW-0999">Mitochondrion inner membrane</keyword>
<sequence>MASPLYIAQQVFSAYTASNLNQGAPECVNGTASNSTLPSATSAALPTDVSSLFSFFLSFSALREWFKLFVLGSVLESLRRFALYLYHRVYNSFFVTAHLEDGDTSYYRMMIWLSKRPEWKQARDVQVTSRTYGVNPEHLAAPAVDGEPFDESVRLVPAEHTSLSFFAHGSWIRATRTFRESQWGNREESLELRIFSWRKDILYKLLSEAKKSYESAQENTISIYSSDIHNNWRLIASRPKRPLNSIFLDPGIKNLLVDDARDFLDSKAWYAARGIPFRRGYLLYGAPGSGKTSIIHSLAGELELDVYIISLSRSLLDDTALADLISDLPEKCIALMEDIDAAFDQNLNRGDLDKENESNNAKNGDTNKKTQMAAPTSKVTLSGLLNALDGVGAQEGRILFATTNRYTSLDPALTRPGRMDIHVHFRLASKYQARELYRCFYHPESEAKEREQEGSSEKAKDKAKEGKSESDLDSGYSSTDEKERASSSVSSDDGADAESLVPDEVDFTGASHRSRAPKLSAKQVAALAMQFAEAIPQRELSMASLQGYLMTYKVRPYEAVKDAPAWVEKQRAAKAEREAKLKAAEEEAKAAAAKTESAPTPAPTSEIASTPTSTTVPVPAVPTPDVKPVSTSASDQPDTSSTEAKAPEAQATQ</sequence>
<keyword evidence="9" id="KW-0496">Mitochondrion</keyword>
<feature type="compositionally biased region" description="Polar residues" evidence="13">
    <location>
        <begin position="630"/>
        <end position="643"/>
    </location>
</feature>
<dbReference type="InterPro" id="IPR027417">
    <property type="entry name" value="P-loop_NTPase"/>
</dbReference>
<evidence type="ECO:0000256" key="8">
    <source>
        <dbReference type="ARBA" id="ARBA00022989"/>
    </source>
</evidence>
<keyword evidence="17" id="KW-1185">Reference proteome</keyword>
<evidence type="ECO:0000256" key="7">
    <source>
        <dbReference type="ARBA" id="ARBA00022840"/>
    </source>
</evidence>
<feature type="compositionally biased region" description="Low complexity" evidence="13">
    <location>
        <begin position="590"/>
        <end position="629"/>
    </location>
</feature>
<feature type="domain" description="BCS1 N-terminal" evidence="15">
    <location>
        <begin position="69"/>
        <end position="246"/>
    </location>
</feature>
<protein>
    <recommendedName>
        <fullName evidence="18">P-loop containing nucleoside triphosphate hydrolase protein</fullName>
    </recommendedName>
</protein>
<evidence type="ECO:0000256" key="11">
    <source>
        <dbReference type="ARBA" id="ARBA00048778"/>
    </source>
</evidence>
<evidence type="ECO:0000259" key="14">
    <source>
        <dbReference type="SMART" id="SM00382"/>
    </source>
</evidence>
<gene>
    <name evidence="16" type="ORF">D9613_007067</name>
</gene>
<evidence type="ECO:0000256" key="4">
    <source>
        <dbReference type="ARBA" id="ARBA00022741"/>
    </source>
</evidence>
<evidence type="ECO:0000256" key="10">
    <source>
        <dbReference type="ARBA" id="ARBA00023136"/>
    </source>
</evidence>
<evidence type="ECO:0000256" key="9">
    <source>
        <dbReference type="ARBA" id="ARBA00023128"/>
    </source>
</evidence>
<dbReference type="GO" id="GO:0016887">
    <property type="term" value="F:ATP hydrolysis activity"/>
    <property type="evidence" value="ECO:0007669"/>
    <property type="project" value="InterPro"/>
</dbReference>
<feature type="compositionally biased region" description="Basic and acidic residues" evidence="13">
    <location>
        <begin position="445"/>
        <end position="470"/>
    </location>
</feature>
<evidence type="ECO:0000256" key="1">
    <source>
        <dbReference type="ARBA" id="ARBA00004434"/>
    </source>
</evidence>
<feature type="compositionally biased region" description="Basic and acidic residues" evidence="13">
    <location>
        <begin position="570"/>
        <end position="589"/>
    </location>
</feature>
<dbReference type="Pfam" id="PF00004">
    <property type="entry name" value="AAA"/>
    <property type="match status" value="1"/>
</dbReference>
<keyword evidence="8" id="KW-1133">Transmembrane helix</keyword>
<accession>A0A8H4QI50</accession>
<dbReference type="InterPro" id="IPR014851">
    <property type="entry name" value="BCS1_N"/>
</dbReference>
<dbReference type="Pfam" id="PF08740">
    <property type="entry name" value="BCS1_N"/>
    <property type="match status" value="1"/>
</dbReference>
<dbReference type="AlphaFoldDB" id="A0A8H4QI50"/>
<evidence type="ECO:0000259" key="15">
    <source>
        <dbReference type="SMART" id="SM01024"/>
    </source>
</evidence>
<evidence type="ECO:0000256" key="3">
    <source>
        <dbReference type="ARBA" id="ARBA00022692"/>
    </source>
</evidence>
<evidence type="ECO:0000313" key="16">
    <source>
        <dbReference type="EMBL" id="KAF4610807.1"/>
    </source>
</evidence>
<comment type="similarity">
    <text evidence="2">Belongs to the AAA ATPase family. BCS1 subfamily.</text>
</comment>
<proteinExistence type="inferred from homology"/>
<feature type="region of interest" description="Disordered" evidence="13">
    <location>
        <begin position="350"/>
        <end position="374"/>
    </location>
</feature>
<dbReference type="InterPro" id="IPR057495">
    <property type="entry name" value="AAA_lid_BCS1"/>
</dbReference>
<feature type="compositionally biased region" description="Polar residues" evidence="13">
    <location>
        <begin position="358"/>
        <end position="374"/>
    </location>
</feature>
<reference evidence="16 17" key="1">
    <citation type="submission" date="2019-12" db="EMBL/GenBank/DDBJ databases">
        <authorList>
            <person name="Floudas D."/>
            <person name="Bentzer J."/>
            <person name="Ahren D."/>
            <person name="Johansson T."/>
            <person name="Persson P."/>
            <person name="Tunlid A."/>
        </authorList>
    </citation>
    <scope>NUCLEOTIDE SEQUENCE [LARGE SCALE GENOMIC DNA]</scope>
    <source>
        <strain evidence="16 17">CBS 102.39</strain>
    </source>
</reference>
<dbReference type="Gene3D" id="3.40.50.300">
    <property type="entry name" value="P-loop containing nucleotide triphosphate hydrolases"/>
    <property type="match status" value="1"/>
</dbReference>
<dbReference type="GO" id="GO:0005743">
    <property type="term" value="C:mitochondrial inner membrane"/>
    <property type="evidence" value="ECO:0007669"/>
    <property type="project" value="UniProtKB-SubCell"/>
</dbReference>
<feature type="region of interest" description="Disordered" evidence="13">
    <location>
        <begin position="445"/>
        <end position="516"/>
    </location>
</feature>
<comment type="catalytic activity">
    <reaction evidence="11">
        <text>ATP + H2O = ADP + phosphate + H(+)</text>
        <dbReference type="Rhea" id="RHEA:13065"/>
        <dbReference type="ChEBI" id="CHEBI:15377"/>
        <dbReference type="ChEBI" id="CHEBI:15378"/>
        <dbReference type="ChEBI" id="CHEBI:30616"/>
        <dbReference type="ChEBI" id="CHEBI:43474"/>
        <dbReference type="ChEBI" id="CHEBI:456216"/>
    </reaction>
    <physiologicalReaction direction="left-to-right" evidence="11">
        <dbReference type="Rhea" id="RHEA:13066"/>
    </physiologicalReaction>
</comment>
<dbReference type="PROSITE" id="PS00674">
    <property type="entry name" value="AAA"/>
    <property type="match status" value="1"/>
</dbReference>
<keyword evidence="10" id="KW-0472">Membrane</keyword>
<evidence type="ECO:0000256" key="12">
    <source>
        <dbReference type="RuleBase" id="RU003651"/>
    </source>
</evidence>
<feature type="region of interest" description="Disordered" evidence="13">
    <location>
        <begin position="570"/>
        <end position="653"/>
    </location>
</feature>
<evidence type="ECO:0000313" key="17">
    <source>
        <dbReference type="Proteomes" id="UP000521872"/>
    </source>
</evidence>
<dbReference type="InterPro" id="IPR003593">
    <property type="entry name" value="AAA+_ATPase"/>
</dbReference>
<dbReference type="PANTHER" id="PTHR23070">
    <property type="entry name" value="BCS1 AAA-TYPE ATPASE"/>
    <property type="match status" value="1"/>
</dbReference>
<feature type="compositionally biased region" description="Acidic residues" evidence="13">
    <location>
        <begin position="493"/>
        <end position="506"/>
    </location>
</feature>
<dbReference type="SUPFAM" id="SSF52540">
    <property type="entry name" value="P-loop containing nucleoside triphosphate hydrolases"/>
    <property type="match status" value="1"/>
</dbReference>
<comment type="caution">
    <text evidence="16">The sequence shown here is derived from an EMBL/GenBank/DDBJ whole genome shotgun (WGS) entry which is preliminary data.</text>
</comment>
<dbReference type="InterPro" id="IPR050747">
    <property type="entry name" value="Mitochondrial_chaperone_BCS1"/>
</dbReference>
<keyword evidence="7 12" id="KW-0067">ATP-binding</keyword>
<feature type="domain" description="AAA+ ATPase" evidence="14">
    <location>
        <begin position="277"/>
        <end position="429"/>
    </location>
</feature>
<keyword evidence="3" id="KW-0812">Transmembrane</keyword>
<dbReference type="GO" id="GO:0005524">
    <property type="term" value="F:ATP binding"/>
    <property type="evidence" value="ECO:0007669"/>
    <property type="project" value="UniProtKB-KW"/>
</dbReference>
<name>A0A8H4QI50_9AGAR</name>
<evidence type="ECO:0000256" key="5">
    <source>
        <dbReference type="ARBA" id="ARBA00022792"/>
    </source>
</evidence>
<evidence type="ECO:0000256" key="6">
    <source>
        <dbReference type="ARBA" id="ARBA00022801"/>
    </source>
</evidence>
<comment type="subcellular location">
    <subcellularLocation>
        <location evidence="1">Mitochondrion inner membrane</location>
        <topology evidence="1">Single-pass membrane protein</topology>
    </subcellularLocation>
</comment>
<dbReference type="InterPro" id="IPR003960">
    <property type="entry name" value="ATPase_AAA_CS"/>
</dbReference>